<dbReference type="InterPro" id="IPR036514">
    <property type="entry name" value="SGNH_hydro_sf"/>
</dbReference>
<comment type="caution">
    <text evidence="2">The sequence shown here is derived from an EMBL/GenBank/DDBJ whole genome shotgun (WGS) entry which is preliminary data.</text>
</comment>
<dbReference type="SUPFAM" id="SSF52540">
    <property type="entry name" value="P-loop containing nucleoside triphosphate hydrolases"/>
    <property type="match status" value="1"/>
</dbReference>
<dbReference type="Gene3D" id="3.40.50.1110">
    <property type="entry name" value="SGNH hydrolase"/>
    <property type="match status" value="1"/>
</dbReference>
<dbReference type="AlphaFoldDB" id="A0A3N6P379"/>
<dbReference type="EMBL" id="RCBY01000192">
    <property type="protein sequence ID" value="RQH29541.1"/>
    <property type="molecule type" value="Genomic_DNA"/>
</dbReference>
<dbReference type="Proteomes" id="UP000269154">
    <property type="component" value="Unassembled WGS sequence"/>
</dbReference>
<keyword evidence="1" id="KW-0175">Coiled coil</keyword>
<keyword evidence="3" id="KW-1185">Reference proteome</keyword>
<evidence type="ECO:0008006" key="4">
    <source>
        <dbReference type="Google" id="ProtNLM"/>
    </source>
</evidence>
<feature type="coiled-coil region" evidence="1">
    <location>
        <begin position="620"/>
        <end position="681"/>
    </location>
</feature>
<dbReference type="InterPro" id="IPR027417">
    <property type="entry name" value="P-loop_NTPase"/>
</dbReference>
<accession>A0A3N6P379</accession>
<dbReference type="SUPFAM" id="SSF52266">
    <property type="entry name" value="SGNH hydrolase"/>
    <property type="match status" value="1"/>
</dbReference>
<name>A0A3N6P379_9CYAN</name>
<evidence type="ECO:0000313" key="3">
    <source>
        <dbReference type="Proteomes" id="UP000269154"/>
    </source>
</evidence>
<proteinExistence type="predicted"/>
<evidence type="ECO:0000313" key="2">
    <source>
        <dbReference type="EMBL" id="RQH29541.1"/>
    </source>
</evidence>
<sequence length="691" mass="79890">MSKEKAAVPDLDINRYFRDDEIWMTRGNPAFPEHDAAGFRNPDRPGTDIFIVGDSWTYGHGVTKTESWPILLSQNFGVTCCAAGGWGSFQYFMAVQELMPVSTKICLIGFYLGNDLVDAFKWTKNSKSPLRHRFWCDEFDRVPLIMKWKDRVRNYQIREIMAVESISKIKAFELAHQRDNIDILAFKIEGIPQIFRPRQRAELINPEIQAVRVGLELTKAMFVEIIDICENSGIEPLFVIFPSKEACFAASRPGLHPEMDIVLSHEVEVKKELKALFREHDVSNTDVIEVLSKQPERLFFANSLDAHPNSEGTKVIATYLEEVLSPLLEKFDNNNLHTFKINMQETKTKRVIVVLGAGRSGTSLLMQVLVSMGMRISENLITANISNPEGPLEDLDIFETHKNLFNELGGHRHLPLPDKWVNSNPVKKAKLKLEHILTQRINLDNTIWGFKDPRVNSFLPLWFSLFISLRIIPVFVLAVRNPKAVVTSFLRQYNHPTYISELVWLTRTIDALHHTAADCFIVHYEDWFTQPSKLAQELLKYTGLDEYFTGNVDEVLKDIIKPNLNRSVHEEYQVQNKYVLKLYDALKECRGADFDRARLMAVVKECRQAMDEFKGWYLIAQENIARVSTLREQLQTAKEKQAEIPELRKRIRELERENQRLSEMEKEILRADQALNHLQELYPQNPTHDRL</sequence>
<dbReference type="RefSeq" id="WP_124143505.1">
    <property type="nucleotide sequence ID" value="NZ_CAWOKI010000351.1"/>
</dbReference>
<gene>
    <name evidence="2" type="ORF">D5R40_24695</name>
</gene>
<protein>
    <recommendedName>
        <fullName evidence="4">SGNH/GDSL hydrolase family protein</fullName>
    </recommendedName>
</protein>
<dbReference type="Gene3D" id="3.40.50.300">
    <property type="entry name" value="P-loop containing nucleotide triphosphate hydrolases"/>
    <property type="match status" value="1"/>
</dbReference>
<evidence type="ECO:0000256" key="1">
    <source>
        <dbReference type="SAM" id="Coils"/>
    </source>
</evidence>
<reference evidence="2 3" key="1">
    <citation type="journal article" date="2018" name="ACS Chem. Biol.">
        <title>Ketoreductase domain dysfunction expands chemodiversity: malyngamide biosynthesis in the cyanobacterium Okeania hirsuta.</title>
        <authorList>
            <person name="Moss N.A."/>
            <person name="Leao T."/>
            <person name="Rankin M."/>
            <person name="McCullough T.M."/>
            <person name="Qu P."/>
            <person name="Korobeynikov A."/>
            <person name="Smith J.L."/>
            <person name="Gerwick L."/>
            <person name="Gerwick W.H."/>
        </authorList>
    </citation>
    <scope>NUCLEOTIDE SEQUENCE [LARGE SCALE GENOMIC DNA]</scope>
    <source>
        <strain evidence="2 3">PAB10Feb10-1</strain>
    </source>
</reference>
<organism evidence="2 3">
    <name type="scientific">Okeania hirsuta</name>
    <dbReference type="NCBI Taxonomy" id="1458930"/>
    <lineage>
        <taxon>Bacteria</taxon>
        <taxon>Bacillati</taxon>
        <taxon>Cyanobacteriota</taxon>
        <taxon>Cyanophyceae</taxon>
        <taxon>Oscillatoriophycideae</taxon>
        <taxon>Oscillatoriales</taxon>
        <taxon>Microcoleaceae</taxon>
        <taxon>Okeania</taxon>
    </lineage>
</organism>